<dbReference type="Proteomes" id="UP000006443">
    <property type="component" value="Unassembled WGS sequence"/>
</dbReference>
<accession>C0GD18</accession>
<name>C0GD18_DETAL</name>
<dbReference type="STRING" id="555088.DealDRAFT_0377"/>
<evidence type="ECO:0000259" key="1">
    <source>
        <dbReference type="Pfam" id="PF13649"/>
    </source>
</evidence>
<dbReference type="eggNOG" id="COG2226">
    <property type="taxonomic scope" value="Bacteria"/>
</dbReference>
<keyword evidence="3" id="KW-1185">Reference proteome</keyword>
<dbReference type="InterPro" id="IPR041698">
    <property type="entry name" value="Methyltransf_25"/>
</dbReference>
<dbReference type="SUPFAM" id="SSF53335">
    <property type="entry name" value="S-adenosyl-L-methionine-dependent methyltransferases"/>
    <property type="match status" value="1"/>
</dbReference>
<reference evidence="2 3" key="1">
    <citation type="submission" date="2009-02" db="EMBL/GenBank/DDBJ databases">
        <title>Sequencing of the draft genome and assembly of Dethiobacter alkaliphilus AHT 1.</title>
        <authorList>
            <consortium name="US DOE Joint Genome Institute (JGI-PGF)"/>
            <person name="Lucas S."/>
            <person name="Copeland A."/>
            <person name="Lapidus A."/>
            <person name="Glavina del Rio T."/>
            <person name="Dalin E."/>
            <person name="Tice H."/>
            <person name="Bruce D."/>
            <person name="Goodwin L."/>
            <person name="Pitluck S."/>
            <person name="Larimer F."/>
            <person name="Land M.L."/>
            <person name="Hauser L."/>
            <person name="Muyzer G."/>
        </authorList>
    </citation>
    <scope>NUCLEOTIDE SEQUENCE [LARGE SCALE GENOMIC DNA]</scope>
    <source>
        <strain evidence="2 3">AHT 1</strain>
    </source>
</reference>
<dbReference type="OrthoDB" id="9772751at2"/>
<organism evidence="2 3">
    <name type="scientific">Dethiobacter alkaliphilus AHT 1</name>
    <dbReference type="NCBI Taxonomy" id="555088"/>
    <lineage>
        <taxon>Bacteria</taxon>
        <taxon>Bacillati</taxon>
        <taxon>Bacillota</taxon>
        <taxon>Dethiobacteria</taxon>
        <taxon>Dethiobacterales</taxon>
        <taxon>Dethiobacteraceae</taxon>
        <taxon>Dethiobacter</taxon>
    </lineage>
</organism>
<dbReference type="GO" id="GO:0008168">
    <property type="term" value="F:methyltransferase activity"/>
    <property type="evidence" value="ECO:0007669"/>
    <property type="project" value="UniProtKB-KW"/>
</dbReference>
<dbReference type="RefSeq" id="WP_008514300.1">
    <property type="nucleotide sequence ID" value="NZ_ACJM01000001.1"/>
</dbReference>
<gene>
    <name evidence="2" type="ORF">DealDRAFT_0377</name>
</gene>
<dbReference type="PANTHER" id="PTHR43591">
    <property type="entry name" value="METHYLTRANSFERASE"/>
    <property type="match status" value="1"/>
</dbReference>
<dbReference type="AlphaFoldDB" id="C0GD18"/>
<dbReference type="GO" id="GO:0032259">
    <property type="term" value="P:methylation"/>
    <property type="evidence" value="ECO:0007669"/>
    <property type="project" value="UniProtKB-KW"/>
</dbReference>
<dbReference type="EMBL" id="ACJM01000001">
    <property type="protein sequence ID" value="EEG79103.1"/>
    <property type="molecule type" value="Genomic_DNA"/>
</dbReference>
<dbReference type="InterPro" id="IPR029063">
    <property type="entry name" value="SAM-dependent_MTases_sf"/>
</dbReference>
<proteinExistence type="predicted"/>
<dbReference type="Gene3D" id="3.40.50.150">
    <property type="entry name" value="Vaccinia Virus protein VP39"/>
    <property type="match status" value="1"/>
</dbReference>
<feature type="domain" description="Methyltransferase" evidence="1">
    <location>
        <begin position="38"/>
        <end position="127"/>
    </location>
</feature>
<dbReference type="CDD" id="cd02440">
    <property type="entry name" value="AdoMet_MTases"/>
    <property type="match status" value="1"/>
</dbReference>
<protein>
    <submittedName>
        <fullName evidence="2">Methyltransferase type 11</fullName>
    </submittedName>
</protein>
<sequence length="241" mass="27583">MEHIYELYNDLPRQGPGDNASTKRALSLIPVLPEKPLILDIGCGSGMQTIELARATNGTVTGVDNYQPFLDVLLANAKHNVKTVNASMDQLPFDKGTFDLIWSEGAIYLMGFENGLNYWRDFLSPGGYMAVTEITWLNDNPHHEPKSFWQAAYPEMKTVAENLKTIKSSEYRNIGNFVLPESSWWEDYYFPLLSRIEWFRKKYSGNNAVLAIADEVAAEIDLYRRYSDNYGYVFYVMQKSD</sequence>
<dbReference type="Pfam" id="PF13649">
    <property type="entry name" value="Methyltransf_25"/>
    <property type="match status" value="1"/>
</dbReference>
<keyword evidence="2" id="KW-0489">Methyltransferase</keyword>
<evidence type="ECO:0000313" key="3">
    <source>
        <dbReference type="Proteomes" id="UP000006443"/>
    </source>
</evidence>
<evidence type="ECO:0000313" key="2">
    <source>
        <dbReference type="EMBL" id="EEG79103.1"/>
    </source>
</evidence>
<comment type="caution">
    <text evidence="2">The sequence shown here is derived from an EMBL/GenBank/DDBJ whole genome shotgun (WGS) entry which is preliminary data.</text>
</comment>
<keyword evidence="2" id="KW-0808">Transferase</keyword>
<dbReference type="PANTHER" id="PTHR43591:SF24">
    <property type="entry name" value="2-METHOXY-6-POLYPRENYL-1,4-BENZOQUINOL METHYLASE, MITOCHONDRIAL"/>
    <property type="match status" value="1"/>
</dbReference>